<reference evidence="1 2" key="1">
    <citation type="submission" date="2024-01" db="EMBL/GenBank/DDBJ databases">
        <title>The genomes of 5 underutilized Papilionoideae crops provide insights into root nodulation and disease resistanc.</title>
        <authorList>
            <person name="Jiang F."/>
        </authorList>
    </citation>
    <scope>NUCLEOTIDE SEQUENCE [LARGE SCALE GENOMIC DNA]</scope>
    <source>
        <strain evidence="1">LVBAO_FW01</strain>
        <tissue evidence="1">Leaves</tissue>
    </source>
</reference>
<evidence type="ECO:0000313" key="2">
    <source>
        <dbReference type="Proteomes" id="UP001367508"/>
    </source>
</evidence>
<proteinExistence type="predicted"/>
<organism evidence="1 2">
    <name type="scientific">Canavalia gladiata</name>
    <name type="common">Sword bean</name>
    <name type="synonym">Dolichos gladiatus</name>
    <dbReference type="NCBI Taxonomy" id="3824"/>
    <lineage>
        <taxon>Eukaryota</taxon>
        <taxon>Viridiplantae</taxon>
        <taxon>Streptophyta</taxon>
        <taxon>Embryophyta</taxon>
        <taxon>Tracheophyta</taxon>
        <taxon>Spermatophyta</taxon>
        <taxon>Magnoliopsida</taxon>
        <taxon>eudicotyledons</taxon>
        <taxon>Gunneridae</taxon>
        <taxon>Pentapetalae</taxon>
        <taxon>rosids</taxon>
        <taxon>fabids</taxon>
        <taxon>Fabales</taxon>
        <taxon>Fabaceae</taxon>
        <taxon>Papilionoideae</taxon>
        <taxon>50 kb inversion clade</taxon>
        <taxon>NPAAA clade</taxon>
        <taxon>indigoferoid/millettioid clade</taxon>
        <taxon>Phaseoleae</taxon>
        <taxon>Canavalia</taxon>
    </lineage>
</organism>
<accession>A0AAN9KRW8</accession>
<evidence type="ECO:0000313" key="1">
    <source>
        <dbReference type="EMBL" id="KAK7321671.1"/>
    </source>
</evidence>
<protein>
    <submittedName>
        <fullName evidence="1">Uncharacterized protein</fullName>
    </submittedName>
</protein>
<dbReference type="EMBL" id="JAYMYQ010000007">
    <property type="protein sequence ID" value="KAK7321671.1"/>
    <property type="molecule type" value="Genomic_DNA"/>
</dbReference>
<gene>
    <name evidence="1" type="ORF">VNO77_32530</name>
</gene>
<dbReference type="AlphaFoldDB" id="A0AAN9KRW8"/>
<keyword evidence="2" id="KW-1185">Reference proteome</keyword>
<dbReference type="Proteomes" id="UP001367508">
    <property type="component" value="Unassembled WGS sequence"/>
</dbReference>
<name>A0AAN9KRW8_CANGL</name>
<sequence length="68" mass="7875">MYIGLYLCPVFVFKFLKTNIFYCCQVPTSVQYVIIQQCLDLSHIEMLLYFLVILSTSGPPPLLYCILC</sequence>
<comment type="caution">
    <text evidence="1">The sequence shown here is derived from an EMBL/GenBank/DDBJ whole genome shotgun (WGS) entry which is preliminary data.</text>
</comment>